<protein>
    <submittedName>
        <fullName evidence="1">Uncharacterized protein</fullName>
    </submittedName>
</protein>
<sequence length="98" mass="11460">LKRLDVKEYLVLLDVVENGQCIPTDKDEAEIPRSSWNDYQKTRYLLNSKKQNMKKVRNYKSSKEMWDTLTLACKGMLQVNGELDLNRDLPVEPKLSKT</sequence>
<keyword evidence="2" id="KW-1185">Reference proteome</keyword>
<feature type="non-terminal residue" evidence="1">
    <location>
        <position position="98"/>
    </location>
</feature>
<comment type="caution">
    <text evidence="1">The sequence shown here is derived from an EMBL/GenBank/DDBJ whole genome shotgun (WGS) entry which is preliminary data.</text>
</comment>
<feature type="non-terminal residue" evidence="1">
    <location>
        <position position="1"/>
    </location>
</feature>
<gene>
    <name evidence="1" type="ORF">CR513_03374</name>
</gene>
<dbReference type="Proteomes" id="UP000257109">
    <property type="component" value="Unassembled WGS sequence"/>
</dbReference>
<accession>A0A371IA72</accession>
<organism evidence="1 2">
    <name type="scientific">Mucuna pruriens</name>
    <name type="common">Velvet bean</name>
    <name type="synonym">Dolichos pruriens</name>
    <dbReference type="NCBI Taxonomy" id="157652"/>
    <lineage>
        <taxon>Eukaryota</taxon>
        <taxon>Viridiplantae</taxon>
        <taxon>Streptophyta</taxon>
        <taxon>Embryophyta</taxon>
        <taxon>Tracheophyta</taxon>
        <taxon>Spermatophyta</taxon>
        <taxon>Magnoliopsida</taxon>
        <taxon>eudicotyledons</taxon>
        <taxon>Gunneridae</taxon>
        <taxon>Pentapetalae</taxon>
        <taxon>rosids</taxon>
        <taxon>fabids</taxon>
        <taxon>Fabales</taxon>
        <taxon>Fabaceae</taxon>
        <taxon>Papilionoideae</taxon>
        <taxon>50 kb inversion clade</taxon>
        <taxon>NPAAA clade</taxon>
        <taxon>indigoferoid/millettioid clade</taxon>
        <taxon>Phaseoleae</taxon>
        <taxon>Mucuna</taxon>
    </lineage>
</organism>
<reference evidence="1" key="1">
    <citation type="submission" date="2018-05" db="EMBL/GenBank/DDBJ databases">
        <title>Draft genome of Mucuna pruriens seed.</title>
        <authorList>
            <person name="Nnadi N.E."/>
            <person name="Vos R."/>
            <person name="Hasami M.H."/>
            <person name="Devisetty U.K."/>
            <person name="Aguiy J.C."/>
        </authorList>
    </citation>
    <scope>NUCLEOTIDE SEQUENCE [LARGE SCALE GENOMIC DNA]</scope>
    <source>
        <strain evidence="1">JCA_2017</strain>
    </source>
</reference>
<evidence type="ECO:0000313" key="1">
    <source>
        <dbReference type="EMBL" id="RDY11895.1"/>
    </source>
</evidence>
<proteinExistence type="predicted"/>
<dbReference type="AlphaFoldDB" id="A0A371IA72"/>
<name>A0A371IA72_MUCPR</name>
<dbReference type="EMBL" id="QJKJ01000559">
    <property type="protein sequence ID" value="RDY11895.1"/>
    <property type="molecule type" value="Genomic_DNA"/>
</dbReference>
<evidence type="ECO:0000313" key="2">
    <source>
        <dbReference type="Proteomes" id="UP000257109"/>
    </source>
</evidence>